<protein>
    <submittedName>
        <fullName evidence="2">Signal transduction histidine kinase-like protein</fullName>
    </submittedName>
</protein>
<keyword evidence="3" id="KW-1185">Reference proteome</keyword>
<name>A0A7Y0EW65_9BIFI</name>
<keyword evidence="2" id="KW-0808">Transferase</keyword>
<evidence type="ECO:0000256" key="1">
    <source>
        <dbReference type="SAM" id="Phobius"/>
    </source>
</evidence>
<dbReference type="AlphaFoldDB" id="A0A7Y0EW65"/>
<dbReference type="GO" id="GO:0016301">
    <property type="term" value="F:kinase activity"/>
    <property type="evidence" value="ECO:0007669"/>
    <property type="project" value="UniProtKB-KW"/>
</dbReference>
<keyword evidence="1" id="KW-0472">Membrane</keyword>
<feature type="transmembrane region" description="Helical" evidence="1">
    <location>
        <begin position="49"/>
        <end position="80"/>
    </location>
</feature>
<dbReference type="Proteomes" id="UP000543419">
    <property type="component" value="Unassembled WGS sequence"/>
</dbReference>
<keyword evidence="2" id="KW-0418">Kinase</keyword>
<sequence>MNTVFTFSSRAIRRYVAHPCLSLLSLLGLSLALMEIIQIGPMPLLPAMLYGVLAVSFVLLPAIGGQACWAIIVAGSAISISLTQDSPFVISGMLIALGILAFSGTWLEWLLAMLICSCTYIVRSIILDNFNVFVSMSVTVMFLASLLAGRLVALRQQAFIREEQRLKLQIELQQLDYMRQKNRLAIQIHDSLTNNLSDISLMARIHTDENMSHNDDWKIVLEHSQEAFMQVHDIIDILSSEDKDTKSETTFMVELRDLIDARCGHLHALGYDGDATIEGFCIKTTPEEKEEALSLIKELCNNIQRHSSPHEGSFELLVRLSPSSMEISEMNDITAGPKLTVCEQSGRGLLLHSKRIQELGGELNYRSDDGLWVFYSKIPLNDPETTKPTTKCSGNFKKESTN</sequence>
<dbReference type="InterPro" id="IPR036890">
    <property type="entry name" value="HATPase_C_sf"/>
</dbReference>
<proteinExistence type="predicted"/>
<dbReference type="Gene3D" id="3.30.565.10">
    <property type="entry name" value="Histidine kinase-like ATPase, C-terminal domain"/>
    <property type="match status" value="1"/>
</dbReference>
<dbReference type="RefSeq" id="WP_169240043.1">
    <property type="nucleotide sequence ID" value="NZ_JAAIIG010000001.1"/>
</dbReference>
<reference evidence="2 3" key="1">
    <citation type="submission" date="2020-02" db="EMBL/GenBank/DDBJ databases">
        <title>Characterization of phylogenetic diversity of novel bifidobacterial species isolated in Czech ZOOs.</title>
        <authorList>
            <person name="Lugli G.A."/>
            <person name="Vera N.B."/>
            <person name="Ventura M."/>
        </authorList>
    </citation>
    <scope>NUCLEOTIDE SEQUENCE [LARGE SCALE GENOMIC DNA]</scope>
    <source>
        <strain evidence="2 3">DSM 109959</strain>
    </source>
</reference>
<feature type="transmembrane region" description="Helical" evidence="1">
    <location>
        <begin position="132"/>
        <end position="153"/>
    </location>
</feature>
<evidence type="ECO:0000313" key="3">
    <source>
        <dbReference type="Proteomes" id="UP000543419"/>
    </source>
</evidence>
<gene>
    <name evidence="2" type="ORF">G1C97_0102</name>
</gene>
<evidence type="ECO:0000313" key="2">
    <source>
        <dbReference type="EMBL" id="NMM97153.1"/>
    </source>
</evidence>
<feature type="transmembrane region" description="Helical" evidence="1">
    <location>
        <begin position="15"/>
        <end position="37"/>
    </location>
</feature>
<feature type="transmembrane region" description="Helical" evidence="1">
    <location>
        <begin position="109"/>
        <end position="126"/>
    </location>
</feature>
<accession>A0A7Y0EW65</accession>
<keyword evidence="1" id="KW-1133">Transmembrane helix</keyword>
<feature type="transmembrane region" description="Helical" evidence="1">
    <location>
        <begin position="86"/>
        <end position="102"/>
    </location>
</feature>
<dbReference type="EMBL" id="JAAIIG010000001">
    <property type="protein sequence ID" value="NMM97153.1"/>
    <property type="molecule type" value="Genomic_DNA"/>
</dbReference>
<keyword evidence="1" id="KW-0812">Transmembrane</keyword>
<organism evidence="2 3">
    <name type="scientific">Bifidobacterium olomucense</name>
    <dbReference type="NCBI Taxonomy" id="2675324"/>
    <lineage>
        <taxon>Bacteria</taxon>
        <taxon>Bacillati</taxon>
        <taxon>Actinomycetota</taxon>
        <taxon>Actinomycetes</taxon>
        <taxon>Bifidobacteriales</taxon>
        <taxon>Bifidobacteriaceae</taxon>
        <taxon>Bifidobacterium</taxon>
    </lineage>
</organism>
<comment type="caution">
    <text evidence="2">The sequence shown here is derived from an EMBL/GenBank/DDBJ whole genome shotgun (WGS) entry which is preliminary data.</text>
</comment>